<comment type="caution">
    <text evidence="11">Lacks conserved residue(s) required for the propagation of feature annotation.</text>
</comment>
<feature type="transmembrane region" description="Helical" evidence="10">
    <location>
        <begin position="198"/>
        <end position="216"/>
    </location>
</feature>
<evidence type="ECO:0000256" key="3">
    <source>
        <dbReference type="ARBA" id="ARBA00007069"/>
    </source>
</evidence>
<evidence type="ECO:0000256" key="4">
    <source>
        <dbReference type="ARBA" id="ARBA00022448"/>
    </source>
</evidence>
<keyword evidence="8 10" id="KW-1133">Transmembrane helix</keyword>
<evidence type="ECO:0000256" key="5">
    <source>
        <dbReference type="ARBA" id="ARBA00022475"/>
    </source>
</evidence>
<keyword evidence="9 10" id="KW-0472">Membrane</keyword>
<dbReference type="GO" id="GO:0005886">
    <property type="term" value="C:plasma membrane"/>
    <property type="evidence" value="ECO:0007669"/>
    <property type="project" value="UniProtKB-SubCell"/>
</dbReference>
<feature type="transmembrane region" description="Helical" evidence="10">
    <location>
        <begin position="15"/>
        <end position="35"/>
    </location>
</feature>
<evidence type="ECO:0000256" key="8">
    <source>
        <dbReference type="ARBA" id="ARBA00022989"/>
    </source>
</evidence>
<evidence type="ECO:0000256" key="6">
    <source>
        <dbReference type="ARBA" id="ARBA00022505"/>
    </source>
</evidence>
<dbReference type="PANTHER" id="PTHR30183:SF8">
    <property type="entry name" value="MOLYBDENUM TRANSPORT SYSTEM PERMEASE"/>
    <property type="match status" value="1"/>
</dbReference>
<keyword evidence="7 10" id="KW-0812">Transmembrane</keyword>
<organism evidence="13 14">
    <name type="scientific">Sulfurimonas denitrificans (strain ATCC 33889 / DSM 1251)</name>
    <name type="common">Thiomicrospira denitrificans (strain ATCC 33889 / DSM 1251)</name>
    <dbReference type="NCBI Taxonomy" id="326298"/>
    <lineage>
        <taxon>Bacteria</taxon>
        <taxon>Pseudomonadati</taxon>
        <taxon>Campylobacterota</taxon>
        <taxon>Epsilonproteobacteria</taxon>
        <taxon>Campylobacterales</taxon>
        <taxon>Sulfurimonadaceae</taxon>
        <taxon>Sulfurimonas</taxon>
    </lineage>
</organism>
<feature type="domain" description="ABC transmembrane type-1" evidence="12">
    <location>
        <begin position="9"/>
        <end position="213"/>
    </location>
</feature>
<dbReference type="EMBL" id="CP000153">
    <property type="protein sequence ID" value="ABB44203.1"/>
    <property type="molecule type" value="Genomic_DNA"/>
</dbReference>
<dbReference type="InterPro" id="IPR011867">
    <property type="entry name" value="ModB_ABC"/>
</dbReference>
<dbReference type="HOGENOM" id="CLU_016047_14_3_7"/>
<dbReference type="NCBIfam" id="TIGR02141">
    <property type="entry name" value="modB_ABC"/>
    <property type="match status" value="1"/>
</dbReference>
<dbReference type="CDD" id="cd06261">
    <property type="entry name" value="TM_PBP2"/>
    <property type="match status" value="1"/>
</dbReference>
<dbReference type="SUPFAM" id="SSF161098">
    <property type="entry name" value="MetI-like"/>
    <property type="match status" value="1"/>
</dbReference>
<keyword evidence="14" id="KW-1185">Reference proteome</keyword>
<keyword evidence="6 11" id="KW-0500">Molybdenum</keyword>
<proteinExistence type="inferred from homology"/>
<dbReference type="Pfam" id="PF00528">
    <property type="entry name" value="BPD_transp_1"/>
    <property type="match status" value="1"/>
</dbReference>
<dbReference type="Proteomes" id="UP000002714">
    <property type="component" value="Chromosome"/>
</dbReference>
<dbReference type="PROSITE" id="PS50928">
    <property type="entry name" value="ABC_TM1"/>
    <property type="match status" value="1"/>
</dbReference>
<comment type="function">
    <text evidence="1 11">Part of the binding-protein-dependent transport system for molybdenum; probably responsible for the translocation of the substrate across the membrane.</text>
</comment>
<dbReference type="RefSeq" id="WP_011372555.1">
    <property type="nucleotide sequence ID" value="NC_007575.1"/>
</dbReference>
<evidence type="ECO:0000313" key="14">
    <source>
        <dbReference type="Proteomes" id="UP000002714"/>
    </source>
</evidence>
<dbReference type="KEGG" id="tdn:Suden_0925"/>
<evidence type="ECO:0000256" key="10">
    <source>
        <dbReference type="RuleBase" id="RU363032"/>
    </source>
</evidence>
<comment type="similarity">
    <text evidence="3 11">Belongs to the binding-protein-dependent transport system permease family. CysTW subfamily.</text>
</comment>
<reference evidence="13 14" key="1">
    <citation type="journal article" date="2008" name="Appl. Environ. Microbiol.">
        <title>Genome of the epsilonproteobacterial chemolithoautotroph Sulfurimonas denitrificans.</title>
        <authorList>
            <person name="Sievert S.M."/>
            <person name="Scott K.M."/>
            <person name="Klotz M.G."/>
            <person name="Chain P.S.G."/>
            <person name="Hauser L.J."/>
            <person name="Hemp J."/>
            <person name="Huegler M."/>
            <person name="Land M."/>
            <person name="Lapidus A."/>
            <person name="Larimer F.W."/>
            <person name="Lucas S."/>
            <person name="Malfatti S.A."/>
            <person name="Meyer F."/>
            <person name="Paulsen I.T."/>
            <person name="Ren Q."/>
            <person name="Simon J."/>
            <person name="Bailey K."/>
            <person name="Diaz E."/>
            <person name="Fitzpatrick K.A."/>
            <person name="Glover B."/>
            <person name="Gwatney N."/>
            <person name="Korajkic A."/>
            <person name="Long A."/>
            <person name="Mobberley J.M."/>
            <person name="Pantry S.N."/>
            <person name="Pazder G."/>
            <person name="Peterson S."/>
            <person name="Quintanilla J.D."/>
            <person name="Sprinkle R."/>
            <person name="Stephens J."/>
            <person name="Thomas P."/>
            <person name="Vaughn R."/>
            <person name="Weber M.J."/>
            <person name="Wooten L.L."/>
        </authorList>
    </citation>
    <scope>NUCLEOTIDE SEQUENCE [LARGE SCALE GENOMIC DNA]</scope>
    <source>
        <strain evidence="14">ATCC 33889 / DSM 1251</strain>
    </source>
</reference>
<evidence type="ECO:0000256" key="1">
    <source>
        <dbReference type="ARBA" id="ARBA00002949"/>
    </source>
</evidence>
<evidence type="ECO:0000259" key="12">
    <source>
        <dbReference type="PROSITE" id="PS50928"/>
    </source>
</evidence>
<evidence type="ECO:0000256" key="9">
    <source>
        <dbReference type="ARBA" id="ARBA00023136"/>
    </source>
</evidence>
<dbReference type="Gene3D" id="1.10.3720.10">
    <property type="entry name" value="MetI-like"/>
    <property type="match status" value="1"/>
</dbReference>
<evidence type="ECO:0000313" key="13">
    <source>
        <dbReference type="EMBL" id="ABB44203.1"/>
    </source>
</evidence>
<evidence type="ECO:0000256" key="7">
    <source>
        <dbReference type="ARBA" id="ARBA00022692"/>
    </source>
</evidence>
<name>Q30S28_SULDN</name>
<dbReference type="OrthoDB" id="9795403at2"/>
<keyword evidence="5 11" id="KW-1003">Cell membrane</keyword>
<dbReference type="STRING" id="326298.Suden_0925"/>
<feature type="transmembrane region" description="Helical" evidence="10">
    <location>
        <begin position="86"/>
        <end position="106"/>
    </location>
</feature>
<dbReference type="InterPro" id="IPR000515">
    <property type="entry name" value="MetI-like"/>
</dbReference>
<dbReference type="AlphaFoldDB" id="Q30S28"/>
<dbReference type="GO" id="GO:0015098">
    <property type="term" value="F:molybdate ion transmembrane transporter activity"/>
    <property type="evidence" value="ECO:0007669"/>
    <property type="project" value="UniProtKB-UniRule"/>
</dbReference>
<dbReference type="InterPro" id="IPR035906">
    <property type="entry name" value="MetI-like_sf"/>
</dbReference>
<feature type="transmembrane region" description="Helical" evidence="10">
    <location>
        <begin position="47"/>
        <end position="66"/>
    </location>
</feature>
<evidence type="ECO:0000256" key="11">
    <source>
        <dbReference type="RuleBase" id="RU365097"/>
    </source>
</evidence>
<keyword evidence="4 10" id="KW-0813">Transport</keyword>
<protein>
    <recommendedName>
        <fullName evidence="11">Molybdenum transport system permease</fullName>
    </recommendedName>
</protein>
<sequence>MEESFFQTMKLTFELAGITTLILLFIGIPLAYYLSQTKSKFKPAIEALVSMPLVLPPSVLGFYLLLAFSPQNAFGAWLDRVFDVKLVFSFEGLVIASIIFSLPFMVHPIQSGFSSLSSSLSEASYTLGKSKMATLWYVLLPNIKPSLLSASVITFAHTVGEFGVVLMIGGNIAGETKVASIAIYDEVEALNYGVANQYALTLFIITFSILLLVYAINKNMIRSELR</sequence>
<dbReference type="PANTHER" id="PTHR30183">
    <property type="entry name" value="MOLYBDENUM TRANSPORT SYSTEM PERMEASE PROTEIN MODB"/>
    <property type="match status" value="1"/>
</dbReference>
<gene>
    <name evidence="13" type="ordered locus">Suden_0925</name>
</gene>
<accession>Q30S28</accession>
<dbReference type="eggNOG" id="COG4149">
    <property type="taxonomic scope" value="Bacteria"/>
</dbReference>
<comment type="subcellular location">
    <subcellularLocation>
        <location evidence="2 10">Cell membrane</location>
        <topology evidence="2 10">Multi-pass membrane protein</topology>
    </subcellularLocation>
</comment>
<evidence type="ECO:0000256" key="2">
    <source>
        <dbReference type="ARBA" id="ARBA00004651"/>
    </source>
</evidence>